<sequence>MSRLPCRIKREFEHKRIAKTSTAVAGLAAAASAGVGVVAAAAAPKGLAALGVALKISSAPLLVTAAPVAAGVAVAVGTSAGLIRFYSWYRERAEEAALAEEEKALDREAPLLLE</sequence>
<dbReference type="EMBL" id="JAPFPW010000016">
    <property type="protein sequence ID" value="MCW7754799.1"/>
    <property type="molecule type" value="Genomic_DNA"/>
</dbReference>
<evidence type="ECO:0000313" key="3">
    <source>
        <dbReference type="Proteomes" id="UP001209681"/>
    </source>
</evidence>
<protein>
    <submittedName>
        <fullName evidence="2">Uncharacterized protein</fullName>
    </submittedName>
</protein>
<dbReference type="RefSeq" id="WP_265425713.1">
    <property type="nucleotide sequence ID" value="NZ_JAPFPW010000016.1"/>
</dbReference>
<feature type="transmembrane region" description="Helical" evidence="1">
    <location>
        <begin position="21"/>
        <end position="42"/>
    </location>
</feature>
<proteinExistence type="predicted"/>
<feature type="transmembrane region" description="Helical" evidence="1">
    <location>
        <begin position="62"/>
        <end position="83"/>
    </location>
</feature>
<accession>A0ABT3NBF9</accession>
<name>A0ABT3NBF9_9BACT</name>
<reference evidence="2 3" key="1">
    <citation type="submission" date="2022-11" db="EMBL/GenBank/DDBJ databases">
        <title>Desulfobotulus tamanensis H1 sp. nov. - anaerobic, alkaliphilic, sulphate reducing bacterium isolated from terrestrial mud volcano.</title>
        <authorList>
            <person name="Frolova A."/>
            <person name="Merkel A.Y."/>
            <person name="Slobodkin A.I."/>
        </authorList>
    </citation>
    <scope>NUCLEOTIDE SEQUENCE [LARGE SCALE GENOMIC DNA]</scope>
    <source>
        <strain evidence="2 3">H1</strain>
    </source>
</reference>
<dbReference type="Proteomes" id="UP001209681">
    <property type="component" value="Unassembled WGS sequence"/>
</dbReference>
<keyword evidence="1" id="KW-1133">Transmembrane helix</keyword>
<evidence type="ECO:0000313" key="2">
    <source>
        <dbReference type="EMBL" id="MCW7754799.1"/>
    </source>
</evidence>
<comment type="caution">
    <text evidence="2">The sequence shown here is derived from an EMBL/GenBank/DDBJ whole genome shotgun (WGS) entry which is preliminary data.</text>
</comment>
<keyword evidence="1" id="KW-0812">Transmembrane</keyword>
<keyword evidence="1" id="KW-0472">Membrane</keyword>
<evidence type="ECO:0000256" key="1">
    <source>
        <dbReference type="SAM" id="Phobius"/>
    </source>
</evidence>
<gene>
    <name evidence="2" type="ORF">OOT00_12480</name>
</gene>
<keyword evidence="3" id="KW-1185">Reference proteome</keyword>
<organism evidence="2 3">
    <name type="scientific">Desulfobotulus pelophilus</name>
    <dbReference type="NCBI Taxonomy" id="2823377"/>
    <lineage>
        <taxon>Bacteria</taxon>
        <taxon>Pseudomonadati</taxon>
        <taxon>Thermodesulfobacteriota</taxon>
        <taxon>Desulfobacteria</taxon>
        <taxon>Desulfobacterales</taxon>
        <taxon>Desulfobacteraceae</taxon>
        <taxon>Desulfobotulus</taxon>
    </lineage>
</organism>